<proteinExistence type="predicted"/>
<keyword evidence="3" id="KW-1185">Reference proteome</keyword>
<gene>
    <name evidence="2" type="ORF">HJC23_006854</name>
</gene>
<evidence type="ECO:0000313" key="3">
    <source>
        <dbReference type="Proteomes" id="UP001516023"/>
    </source>
</evidence>
<feature type="region of interest" description="Disordered" evidence="1">
    <location>
        <begin position="302"/>
        <end position="329"/>
    </location>
</feature>
<protein>
    <submittedName>
        <fullName evidence="2">Uncharacterized protein</fullName>
    </submittedName>
</protein>
<dbReference type="AlphaFoldDB" id="A0ABD3QD41"/>
<dbReference type="Proteomes" id="UP001516023">
    <property type="component" value="Unassembled WGS sequence"/>
</dbReference>
<accession>A0ABD3QD41</accession>
<name>A0ABD3QD41_9STRA</name>
<sequence>MASQLATKGPLASALSQWLFIGFGTVVIFTGDNGVSKAAQEIANTLFRLVSGNGGALLRDASLSSHNLMPQQPIVIHNVSPSMSSDISRNSGRPGLGMLIQLSMGAGACWASYVLLSQLLPESIKELLPVTRQFFDQAVTSLGQGIIRVRDVLSEQIAVLVLKQDELSAKQDSTHDAVNDLKKDIGDVRINIDDIAIAISRCESSLTDASGRQTYMSRGIRLLVQCVGDLLRNSNPTVADELDQFSRLSEEMDCDFHYRDNISGSSNGTTLKRSKLEYPSSPKISEIGSVSEIAMDDVRHISLPGSSHSLTPPPNSSGGVISPSPFGKSPSPFVGKSTLMSMRSMSMARQGSCPENEVPASEKDSFVPLDEVDQLLASIRTGAI</sequence>
<feature type="region of interest" description="Disordered" evidence="1">
    <location>
        <begin position="346"/>
        <end position="365"/>
    </location>
</feature>
<evidence type="ECO:0000256" key="1">
    <source>
        <dbReference type="SAM" id="MobiDB-lite"/>
    </source>
</evidence>
<reference evidence="2 3" key="1">
    <citation type="journal article" date="2020" name="G3 (Bethesda)">
        <title>Improved Reference Genome for Cyclotella cryptica CCMP332, a Model for Cell Wall Morphogenesis, Salinity Adaptation, and Lipid Production in Diatoms (Bacillariophyta).</title>
        <authorList>
            <person name="Roberts W.R."/>
            <person name="Downey K.M."/>
            <person name="Ruck E.C."/>
            <person name="Traller J.C."/>
            <person name="Alverson A.J."/>
        </authorList>
    </citation>
    <scope>NUCLEOTIDE SEQUENCE [LARGE SCALE GENOMIC DNA]</scope>
    <source>
        <strain evidence="2 3">CCMP332</strain>
    </source>
</reference>
<comment type="caution">
    <text evidence="2">The sequence shown here is derived from an EMBL/GenBank/DDBJ whole genome shotgun (WGS) entry which is preliminary data.</text>
</comment>
<dbReference type="EMBL" id="JABMIG020000051">
    <property type="protein sequence ID" value="KAL3797816.1"/>
    <property type="molecule type" value="Genomic_DNA"/>
</dbReference>
<evidence type="ECO:0000313" key="2">
    <source>
        <dbReference type="EMBL" id="KAL3797816.1"/>
    </source>
</evidence>
<organism evidence="2 3">
    <name type="scientific">Cyclotella cryptica</name>
    <dbReference type="NCBI Taxonomy" id="29204"/>
    <lineage>
        <taxon>Eukaryota</taxon>
        <taxon>Sar</taxon>
        <taxon>Stramenopiles</taxon>
        <taxon>Ochrophyta</taxon>
        <taxon>Bacillariophyta</taxon>
        <taxon>Coscinodiscophyceae</taxon>
        <taxon>Thalassiosirophycidae</taxon>
        <taxon>Stephanodiscales</taxon>
        <taxon>Stephanodiscaceae</taxon>
        <taxon>Cyclotella</taxon>
    </lineage>
</organism>